<accession>A0A9P6ZY85</accession>
<evidence type="ECO:0000259" key="3">
    <source>
        <dbReference type="Pfam" id="PF21294"/>
    </source>
</evidence>
<reference evidence="4" key="1">
    <citation type="journal article" date="2020" name="New Phytol.">
        <title>Comparative genomics reveals dynamic genome evolution in host specialist ectomycorrhizal fungi.</title>
        <authorList>
            <person name="Lofgren L.A."/>
            <person name="Nguyen N.H."/>
            <person name="Vilgalys R."/>
            <person name="Ruytinx J."/>
            <person name="Liao H.L."/>
            <person name="Branco S."/>
            <person name="Kuo A."/>
            <person name="LaButti K."/>
            <person name="Lipzen A."/>
            <person name="Andreopoulos W."/>
            <person name="Pangilinan J."/>
            <person name="Riley R."/>
            <person name="Hundley H."/>
            <person name="Na H."/>
            <person name="Barry K."/>
            <person name="Grigoriev I.V."/>
            <person name="Stajich J.E."/>
            <person name="Kennedy P.G."/>
        </authorList>
    </citation>
    <scope>NUCLEOTIDE SEQUENCE</scope>
    <source>
        <strain evidence="4">DOB743</strain>
    </source>
</reference>
<evidence type="ECO:0000256" key="1">
    <source>
        <dbReference type="SAM" id="MobiDB-lite"/>
    </source>
</evidence>
<feature type="domain" description="Polysaccharide lyase 14" evidence="3">
    <location>
        <begin position="177"/>
        <end position="340"/>
    </location>
</feature>
<feature type="domain" description="Polysaccharide lyase 14" evidence="3">
    <location>
        <begin position="390"/>
        <end position="440"/>
    </location>
</feature>
<sequence>MTLLFIIALAIPAVLTAPADPVGVSTTTTAQLAPAVISLPVSQSFRSPASIFVGSTYQLTTSQAAVTSAITIVVTDVVTTTIAFTPTSTTTVVETVTATTTVTTTSTPWGGRTAWAAPPDMKDLSAFNVTHFPSGKQNVAVIDSVSALAIVPGGSVYAQDIIESQNITNTPNVTGFTAALQLVYPAYSVNPSSKFPGGAEFYASPLNLSDARNVTMEYSVYFPADFDWVKGGKLPGLYGGHTGCSGGAAAEDCFSTRLMWRQGGAGELYLYAPKKKQTNALCSDPQSVCDAEYGLSIGRGSFHYSTGNWTTLRQDVVLNTPGKQDGAFALFQKKKSKSKTTSKSSTSPIPQQTQGGLLGILAVTATAQEAVGFQSSVIHTTRETPTILVADRISVLSNSTSDSSDEPAVGFVGLFFSTFFGGHGNGWATPKQQYTWFKDFAITRNF</sequence>
<gene>
    <name evidence="4" type="ORF">EV702DRAFT_1196372</name>
</gene>
<keyword evidence="2" id="KW-0732">Signal</keyword>
<dbReference type="AlphaFoldDB" id="A0A9P6ZY85"/>
<feature type="region of interest" description="Disordered" evidence="1">
    <location>
        <begin position="333"/>
        <end position="352"/>
    </location>
</feature>
<dbReference type="OrthoDB" id="10069995at2759"/>
<dbReference type="PANTHER" id="PTHR40124:SF1">
    <property type="entry name" value="DISAGGREGATASE RELATED REPEAT PROTEIN"/>
    <property type="match status" value="1"/>
</dbReference>
<dbReference type="InterPro" id="IPR048958">
    <property type="entry name" value="Polysacc_lyase_14"/>
</dbReference>
<dbReference type="EMBL" id="JABBWD010000016">
    <property type="protein sequence ID" value="KAG1778377.1"/>
    <property type="molecule type" value="Genomic_DNA"/>
</dbReference>
<proteinExistence type="predicted"/>
<dbReference type="Proteomes" id="UP000714275">
    <property type="component" value="Unassembled WGS sequence"/>
</dbReference>
<organism evidence="4 5">
    <name type="scientific">Suillus placidus</name>
    <dbReference type="NCBI Taxonomy" id="48579"/>
    <lineage>
        <taxon>Eukaryota</taxon>
        <taxon>Fungi</taxon>
        <taxon>Dikarya</taxon>
        <taxon>Basidiomycota</taxon>
        <taxon>Agaricomycotina</taxon>
        <taxon>Agaricomycetes</taxon>
        <taxon>Agaricomycetidae</taxon>
        <taxon>Boletales</taxon>
        <taxon>Suillineae</taxon>
        <taxon>Suillaceae</taxon>
        <taxon>Suillus</taxon>
    </lineage>
</organism>
<evidence type="ECO:0000313" key="5">
    <source>
        <dbReference type="Proteomes" id="UP000714275"/>
    </source>
</evidence>
<evidence type="ECO:0000256" key="2">
    <source>
        <dbReference type="SAM" id="SignalP"/>
    </source>
</evidence>
<dbReference type="Gene3D" id="2.60.120.200">
    <property type="match status" value="2"/>
</dbReference>
<keyword evidence="5" id="KW-1185">Reference proteome</keyword>
<evidence type="ECO:0000313" key="4">
    <source>
        <dbReference type="EMBL" id="KAG1778377.1"/>
    </source>
</evidence>
<comment type="caution">
    <text evidence="4">The sequence shown here is derived from an EMBL/GenBank/DDBJ whole genome shotgun (WGS) entry which is preliminary data.</text>
</comment>
<feature type="signal peptide" evidence="2">
    <location>
        <begin position="1"/>
        <end position="16"/>
    </location>
</feature>
<dbReference type="PANTHER" id="PTHR40124">
    <property type="match status" value="1"/>
</dbReference>
<protein>
    <recommendedName>
        <fullName evidence="3">Polysaccharide lyase 14 domain-containing protein</fullName>
    </recommendedName>
</protein>
<feature type="chain" id="PRO_5040164303" description="Polysaccharide lyase 14 domain-containing protein" evidence="2">
    <location>
        <begin position="17"/>
        <end position="446"/>
    </location>
</feature>
<name>A0A9P6ZY85_9AGAM</name>
<dbReference type="Pfam" id="PF21294">
    <property type="entry name" value="Polysacc_lyase_14"/>
    <property type="match status" value="2"/>
</dbReference>